<name>A0A1Y2HZ48_9FUNG</name>
<dbReference type="OrthoDB" id="5592572at2759"/>
<organism evidence="3 4">
    <name type="scientific">Catenaria anguillulae PL171</name>
    <dbReference type="NCBI Taxonomy" id="765915"/>
    <lineage>
        <taxon>Eukaryota</taxon>
        <taxon>Fungi</taxon>
        <taxon>Fungi incertae sedis</taxon>
        <taxon>Blastocladiomycota</taxon>
        <taxon>Blastocladiomycetes</taxon>
        <taxon>Blastocladiales</taxon>
        <taxon>Catenariaceae</taxon>
        <taxon>Catenaria</taxon>
    </lineage>
</organism>
<reference evidence="3 4" key="1">
    <citation type="submission" date="2016-07" db="EMBL/GenBank/DDBJ databases">
        <title>Pervasive Adenine N6-methylation of Active Genes in Fungi.</title>
        <authorList>
            <consortium name="DOE Joint Genome Institute"/>
            <person name="Mondo S.J."/>
            <person name="Dannebaum R.O."/>
            <person name="Kuo R.C."/>
            <person name="Labutti K."/>
            <person name="Haridas S."/>
            <person name="Kuo A."/>
            <person name="Salamov A."/>
            <person name="Ahrendt S.R."/>
            <person name="Lipzen A."/>
            <person name="Sullivan W."/>
            <person name="Andreopoulos W.B."/>
            <person name="Clum A."/>
            <person name="Lindquist E."/>
            <person name="Daum C."/>
            <person name="Ramamoorthy G.K."/>
            <person name="Gryganskyi A."/>
            <person name="Culley D."/>
            <person name="Magnuson J.K."/>
            <person name="James T.Y."/>
            <person name="O'Malley M.A."/>
            <person name="Stajich J.E."/>
            <person name="Spatafora J.W."/>
            <person name="Visel A."/>
            <person name="Grigoriev I.V."/>
        </authorList>
    </citation>
    <scope>NUCLEOTIDE SEQUENCE [LARGE SCALE GENOMIC DNA]</scope>
    <source>
        <strain evidence="3 4">PL171</strain>
    </source>
</reference>
<gene>
    <name evidence="3" type="ORF">BCR44DRAFT_1425826</name>
</gene>
<feature type="compositionally biased region" description="Polar residues" evidence="2">
    <location>
        <begin position="396"/>
        <end position="421"/>
    </location>
</feature>
<dbReference type="Proteomes" id="UP000193411">
    <property type="component" value="Unassembled WGS sequence"/>
</dbReference>
<proteinExistence type="predicted"/>
<comment type="caution">
    <text evidence="3">The sequence shown here is derived from an EMBL/GenBank/DDBJ whole genome shotgun (WGS) entry which is preliminary data.</text>
</comment>
<accession>A0A1Y2HZ48</accession>
<feature type="compositionally biased region" description="Low complexity" evidence="2">
    <location>
        <begin position="347"/>
        <end position="365"/>
    </location>
</feature>
<dbReference type="Gene3D" id="1.10.287.1490">
    <property type="match status" value="1"/>
</dbReference>
<feature type="coiled-coil region" evidence="1">
    <location>
        <begin position="276"/>
        <end position="335"/>
    </location>
</feature>
<evidence type="ECO:0000313" key="4">
    <source>
        <dbReference type="Proteomes" id="UP000193411"/>
    </source>
</evidence>
<evidence type="ECO:0000256" key="1">
    <source>
        <dbReference type="SAM" id="Coils"/>
    </source>
</evidence>
<protein>
    <submittedName>
        <fullName evidence="3">Uncharacterized protein</fullName>
    </submittedName>
</protein>
<dbReference type="EMBL" id="MCFL01000004">
    <property type="protein sequence ID" value="ORZ39887.1"/>
    <property type="molecule type" value="Genomic_DNA"/>
</dbReference>
<sequence>MARLEQTTGLLNEVQMVAQQQVQAMAEDRDEQVASVKAEVVEVGQKCQETVREVEARLACKDAALAVVQAQRREVVEMWGGAVKAVVGMVHAGEIEGVETGQVDLGSGGNDAIGEEDLGSVLRAGMVVTEWLTRACDQVAAAYRDVRGQLHAMTESANANNTRISQLESELAQTADQLTSTRAELATLQSADSELTGSLRTQLANVTADRDSLHAELTVLRHQLAATANERDHVSTDLARVQAELADAKSNQARMAGDLTMAKKLLEAERKYRRDHSAVQAELADVQSQLAQVQAERAADQQQLADEQSRRKAETGQLMAAVVEAQREVAQLREKLALVQGGDGLLRSASRPASPAAASVPTTPMAVPPPLSTATASAKGRYAGGLGGLDSGDSHGMTTSSPADSLSSTIARLQQRLNRSGNGELGSVATASPTSVRAASI</sequence>
<keyword evidence="4" id="KW-1185">Reference proteome</keyword>
<feature type="coiled-coil region" evidence="1">
    <location>
        <begin position="157"/>
        <end position="184"/>
    </location>
</feature>
<feature type="compositionally biased region" description="Polar residues" evidence="2">
    <location>
        <begin position="429"/>
        <end position="441"/>
    </location>
</feature>
<feature type="region of interest" description="Disordered" evidence="2">
    <location>
        <begin position="347"/>
        <end position="441"/>
    </location>
</feature>
<evidence type="ECO:0000256" key="2">
    <source>
        <dbReference type="SAM" id="MobiDB-lite"/>
    </source>
</evidence>
<keyword evidence="1" id="KW-0175">Coiled coil</keyword>
<dbReference type="AlphaFoldDB" id="A0A1Y2HZ48"/>
<evidence type="ECO:0000313" key="3">
    <source>
        <dbReference type="EMBL" id="ORZ39887.1"/>
    </source>
</evidence>